<dbReference type="Proteomes" id="UP000608024">
    <property type="component" value="Unassembled WGS sequence"/>
</dbReference>
<evidence type="ECO:0000256" key="1">
    <source>
        <dbReference type="SAM" id="MobiDB-lite"/>
    </source>
</evidence>
<organism evidence="2 3">
    <name type="scientific">Streptomyces longispororuber</name>
    <dbReference type="NCBI Taxonomy" id="68230"/>
    <lineage>
        <taxon>Bacteria</taxon>
        <taxon>Bacillati</taxon>
        <taxon>Actinomycetota</taxon>
        <taxon>Actinomycetes</taxon>
        <taxon>Kitasatosporales</taxon>
        <taxon>Streptomycetaceae</taxon>
        <taxon>Streptomyces</taxon>
    </lineage>
</organism>
<gene>
    <name evidence="2" type="ORF">GCM10018785_51580</name>
</gene>
<dbReference type="InterPro" id="IPR011047">
    <property type="entry name" value="Quinoprotein_ADH-like_sf"/>
</dbReference>
<keyword evidence="3" id="KW-1185">Reference proteome</keyword>
<dbReference type="SUPFAM" id="SSF50998">
    <property type="entry name" value="Quinoprotein alcohol dehydrogenase-like"/>
    <property type="match status" value="1"/>
</dbReference>
<evidence type="ECO:0000313" key="2">
    <source>
        <dbReference type="EMBL" id="GHE77033.1"/>
    </source>
</evidence>
<dbReference type="Gene3D" id="2.130.10.10">
    <property type="entry name" value="YVTN repeat-like/Quinoprotein amine dehydrogenase"/>
    <property type="match status" value="1"/>
</dbReference>
<reference evidence="2" key="1">
    <citation type="journal article" date="2014" name="Int. J. Syst. Evol. Microbiol.">
        <title>Complete genome sequence of Corynebacterium casei LMG S-19264T (=DSM 44701T), isolated from a smear-ripened cheese.</title>
        <authorList>
            <consortium name="US DOE Joint Genome Institute (JGI-PGF)"/>
            <person name="Walter F."/>
            <person name="Albersmeier A."/>
            <person name="Kalinowski J."/>
            <person name="Ruckert C."/>
        </authorList>
    </citation>
    <scope>NUCLEOTIDE SEQUENCE</scope>
    <source>
        <strain evidence="2">JCM 4784</strain>
    </source>
</reference>
<dbReference type="AlphaFoldDB" id="A0A919DTN2"/>
<proteinExistence type="predicted"/>
<reference evidence="2" key="2">
    <citation type="submission" date="2020-09" db="EMBL/GenBank/DDBJ databases">
        <authorList>
            <person name="Sun Q."/>
            <person name="Ohkuma M."/>
        </authorList>
    </citation>
    <scope>NUCLEOTIDE SEQUENCE</scope>
    <source>
        <strain evidence="2">JCM 4784</strain>
    </source>
</reference>
<sequence length="212" mass="22711">MPLATADHHVRPAPYGDRFTLHARVDGDSVPYVTGRAVRARDADSGRAHWTYTRPGRRPLTLLPARGHALALWDDGLVTDTARGAVRWHRAIPASAPWLASPGARGGAGVLRLLDPAARMLAVVTPRHVAAYRVADGDLRWTLPAREGCAFDPARSVRRHGVLLLAQPCRAGATPWTAQLVAVDDLGRVTPRRTPLGNELPGSAGKPVAGPR</sequence>
<comment type="caution">
    <text evidence="2">The sequence shown here is derived from an EMBL/GenBank/DDBJ whole genome shotgun (WGS) entry which is preliminary data.</text>
</comment>
<dbReference type="EMBL" id="BNBT01000096">
    <property type="protein sequence ID" value="GHE77033.1"/>
    <property type="molecule type" value="Genomic_DNA"/>
</dbReference>
<dbReference type="InterPro" id="IPR015943">
    <property type="entry name" value="WD40/YVTN_repeat-like_dom_sf"/>
</dbReference>
<name>A0A919DTN2_9ACTN</name>
<protein>
    <submittedName>
        <fullName evidence="2">Uncharacterized protein</fullName>
    </submittedName>
</protein>
<feature type="region of interest" description="Disordered" evidence="1">
    <location>
        <begin position="191"/>
        <end position="212"/>
    </location>
</feature>
<accession>A0A919DTN2</accession>
<evidence type="ECO:0000313" key="3">
    <source>
        <dbReference type="Proteomes" id="UP000608024"/>
    </source>
</evidence>